<keyword evidence="3" id="KW-0964">Secreted</keyword>
<dbReference type="EMBL" id="KV429073">
    <property type="protein sequence ID" value="KZT67761.1"/>
    <property type="molecule type" value="Genomic_DNA"/>
</dbReference>
<feature type="non-terminal residue" evidence="4">
    <location>
        <position position="120"/>
    </location>
</feature>
<evidence type="ECO:0000313" key="5">
    <source>
        <dbReference type="Proteomes" id="UP000076727"/>
    </source>
</evidence>
<dbReference type="InterPro" id="IPR010829">
    <property type="entry name" value="Cerato-platanin"/>
</dbReference>
<dbReference type="Proteomes" id="UP000076727">
    <property type="component" value="Unassembled WGS sequence"/>
</dbReference>
<protein>
    <submittedName>
        <fullName evidence="4">Cerato-platanin</fullName>
    </submittedName>
</protein>
<gene>
    <name evidence="4" type="ORF">DAEQUDRAFT_649149</name>
</gene>
<name>A0A165P4S4_9APHY</name>
<reference evidence="4 5" key="1">
    <citation type="journal article" date="2016" name="Mol. Biol. Evol.">
        <title>Comparative Genomics of Early-Diverging Mushroom-Forming Fungi Provides Insights into the Origins of Lignocellulose Decay Capabilities.</title>
        <authorList>
            <person name="Nagy L.G."/>
            <person name="Riley R."/>
            <person name="Tritt A."/>
            <person name="Adam C."/>
            <person name="Daum C."/>
            <person name="Floudas D."/>
            <person name="Sun H."/>
            <person name="Yadav J.S."/>
            <person name="Pangilinan J."/>
            <person name="Larsson K.H."/>
            <person name="Matsuura K."/>
            <person name="Barry K."/>
            <person name="Labutti K."/>
            <person name="Kuo R."/>
            <person name="Ohm R.A."/>
            <person name="Bhattacharya S.S."/>
            <person name="Shirouzu T."/>
            <person name="Yoshinaga Y."/>
            <person name="Martin F.M."/>
            <person name="Grigoriev I.V."/>
            <person name="Hibbett D.S."/>
        </authorList>
    </citation>
    <scope>NUCLEOTIDE SEQUENCE [LARGE SCALE GENOMIC DNA]</scope>
    <source>
        <strain evidence="4 5">L-15889</strain>
    </source>
</reference>
<proteinExistence type="inferred from homology"/>
<dbReference type="OrthoDB" id="4898945at2759"/>
<dbReference type="SUPFAM" id="SSF50685">
    <property type="entry name" value="Barwin-like endoglucanases"/>
    <property type="match status" value="1"/>
</dbReference>
<comment type="similarity">
    <text evidence="2">Belongs to the cerato-platanin family.</text>
</comment>
<evidence type="ECO:0000256" key="3">
    <source>
        <dbReference type="ARBA" id="ARBA00022525"/>
    </source>
</evidence>
<dbReference type="GO" id="GO:0005576">
    <property type="term" value="C:extracellular region"/>
    <property type="evidence" value="ECO:0007669"/>
    <property type="project" value="UniProtKB-SubCell"/>
</dbReference>
<comment type="subcellular location">
    <subcellularLocation>
        <location evidence="1">Secreted</location>
    </subcellularLocation>
</comment>
<keyword evidence="5" id="KW-1185">Reference proteome</keyword>
<dbReference type="Pfam" id="PF07249">
    <property type="entry name" value="Cerato-platanin"/>
    <property type="match status" value="1"/>
</dbReference>
<dbReference type="Gene3D" id="2.40.40.10">
    <property type="entry name" value="RlpA-like domain"/>
    <property type="match status" value="1"/>
</dbReference>
<organism evidence="4 5">
    <name type="scientific">Daedalea quercina L-15889</name>
    <dbReference type="NCBI Taxonomy" id="1314783"/>
    <lineage>
        <taxon>Eukaryota</taxon>
        <taxon>Fungi</taxon>
        <taxon>Dikarya</taxon>
        <taxon>Basidiomycota</taxon>
        <taxon>Agaricomycotina</taxon>
        <taxon>Agaricomycetes</taxon>
        <taxon>Polyporales</taxon>
        <taxon>Fomitopsis</taxon>
    </lineage>
</organism>
<dbReference type="CDD" id="cd22778">
    <property type="entry name" value="DPBB_CEPL-like"/>
    <property type="match status" value="1"/>
</dbReference>
<dbReference type="AlphaFoldDB" id="A0A165P4S4"/>
<sequence length="120" mass="12268">AERTVSVSYDTSYDNFTAPVTDLACSTNLTSLGFTDLGSLPGYPYIGGSSVVSVNGSTGCATCWELSFNGTSINVLAVDYADEGFNVAKAAMNGLTDGDAQELGVLSVAAVEVDVSECGM</sequence>
<evidence type="ECO:0000256" key="2">
    <source>
        <dbReference type="ARBA" id="ARBA00010421"/>
    </source>
</evidence>
<evidence type="ECO:0000313" key="4">
    <source>
        <dbReference type="EMBL" id="KZT67761.1"/>
    </source>
</evidence>
<accession>A0A165P4S4</accession>
<dbReference type="InterPro" id="IPR036908">
    <property type="entry name" value="RlpA-like_sf"/>
</dbReference>
<feature type="non-terminal residue" evidence="4">
    <location>
        <position position="1"/>
    </location>
</feature>
<evidence type="ECO:0000256" key="1">
    <source>
        <dbReference type="ARBA" id="ARBA00004613"/>
    </source>
</evidence>